<protein>
    <submittedName>
        <fullName evidence="2">Uncharacterized protein</fullName>
    </submittedName>
</protein>
<evidence type="ECO:0000256" key="1">
    <source>
        <dbReference type="SAM" id="MobiDB-lite"/>
    </source>
</evidence>
<evidence type="ECO:0000313" key="2">
    <source>
        <dbReference type="EMBL" id="KAF2843680.1"/>
    </source>
</evidence>
<keyword evidence="3" id="KW-1185">Reference proteome</keyword>
<organism evidence="2 3">
    <name type="scientific">Patellaria atrata CBS 101060</name>
    <dbReference type="NCBI Taxonomy" id="1346257"/>
    <lineage>
        <taxon>Eukaryota</taxon>
        <taxon>Fungi</taxon>
        <taxon>Dikarya</taxon>
        <taxon>Ascomycota</taxon>
        <taxon>Pezizomycotina</taxon>
        <taxon>Dothideomycetes</taxon>
        <taxon>Dothideomycetes incertae sedis</taxon>
        <taxon>Patellariales</taxon>
        <taxon>Patellariaceae</taxon>
        <taxon>Patellaria</taxon>
    </lineage>
</organism>
<accession>A0A9P4SKS6</accession>
<proteinExistence type="predicted"/>
<reference evidence="2" key="1">
    <citation type="journal article" date="2020" name="Stud. Mycol.">
        <title>101 Dothideomycetes genomes: a test case for predicting lifestyles and emergence of pathogens.</title>
        <authorList>
            <person name="Haridas S."/>
            <person name="Albert R."/>
            <person name="Binder M."/>
            <person name="Bloem J."/>
            <person name="Labutti K."/>
            <person name="Salamov A."/>
            <person name="Andreopoulos B."/>
            <person name="Baker S."/>
            <person name="Barry K."/>
            <person name="Bills G."/>
            <person name="Bluhm B."/>
            <person name="Cannon C."/>
            <person name="Castanera R."/>
            <person name="Culley D."/>
            <person name="Daum C."/>
            <person name="Ezra D."/>
            <person name="Gonzalez J."/>
            <person name="Henrissat B."/>
            <person name="Kuo A."/>
            <person name="Liang C."/>
            <person name="Lipzen A."/>
            <person name="Lutzoni F."/>
            <person name="Magnuson J."/>
            <person name="Mondo S."/>
            <person name="Nolan M."/>
            <person name="Ohm R."/>
            <person name="Pangilinan J."/>
            <person name="Park H.-J."/>
            <person name="Ramirez L."/>
            <person name="Alfaro M."/>
            <person name="Sun H."/>
            <person name="Tritt A."/>
            <person name="Yoshinaga Y."/>
            <person name="Zwiers L.-H."/>
            <person name="Turgeon B."/>
            <person name="Goodwin S."/>
            <person name="Spatafora J."/>
            <person name="Crous P."/>
            <person name="Grigoriev I."/>
        </authorList>
    </citation>
    <scope>NUCLEOTIDE SEQUENCE</scope>
    <source>
        <strain evidence="2">CBS 101060</strain>
    </source>
</reference>
<dbReference type="EMBL" id="MU006089">
    <property type="protein sequence ID" value="KAF2843680.1"/>
    <property type="molecule type" value="Genomic_DNA"/>
</dbReference>
<evidence type="ECO:0000313" key="3">
    <source>
        <dbReference type="Proteomes" id="UP000799429"/>
    </source>
</evidence>
<feature type="region of interest" description="Disordered" evidence="1">
    <location>
        <begin position="1"/>
        <end position="93"/>
    </location>
</feature>
<name>A0A9P4SKS6_9PEZI</name>
<gene>
    <name evidence="2" type="ORF">M501DRAFT_994686</name>
</gene>
<sequence length="93" mass="10078">MRASSSGKAGMDLVLQQHGPRSRPPSLHSHTHPSISASTVRYSTTPKESRTPDRTKSRRSHLLPSTGHPPVIQPIPKMEGMQGHGGVESKLPQ</sequence>
<dbReference type="AlphaFoldDB" id="A0A9P4SKS6"/>
<dbReference type="Proteomes" id="UP000799429">
    <property type="component" value="Unassembled WGS sequence"/>
</dbReference>
<comment type="caution">
    <text evidence="2">The sequence shown here is derived from an EMBL/GenBank/DDBJ whole genome shotgun (WGS) entry which is preliminary data.</text>
</comment>
<feature type="compositionally biased region" description="Polar residues" evidence="1">
    <location>
        <begin position="32"/>
        <end position="46"/>
    </location>
</feature>